<organism evidence="1 2">
    <name type="scientific">Chitinophaga chungangae</name>
    <dbReference type="NCBI Taxonomy" id="2821488"/>
    <lineage>
        <taxon>Bacteria</taxon>
        <taxon>Pseudomonadati</taxon>
        <taxon>Bacteroidota</taxon>
        <taxon>Chitinophagia</taxon>
        <taxon>Chitinophagales</taxon>
        <taxon>Chitinophagaceae</taxon>
        <taxon>Chitinophaga</taxon>
    </lineage>
</organism>
<proteinExistence type="predicted"/>
<dbReference type="Proteomes" id="UP000679126">
    <property type="component" value="Unassembled WGS sequence"/>
</dbReference>
<accession>A0ABS3Y827</accession>
<keyword evidence="2" id="KW-1185">Reference proteome</keyword>
<dbReference type="EMBL" id="JAGHKP010000001">
    <property type="protein sequence ID" value="MBO9150828.1"/>
    <property type="molecule type" value="Genomic_DNA"/>
</dbReference>
<dbReference type="RefSeq" id="WP_209142454.1">
    <property type="nucleotide sequence ID" value="NZ_JAGHKP010000001.1"/>
</dbReference>
<evidence type="ECO:0000313" key="1">
    <source>
        <dbReference type="EMBL" id="MBO9150828.1"/>
    </source>
</evidence>
<reference evidence="2" key="1">
    <citation type="submission" date="2021-03" db="EMBL/GenBank/DDBJ databases">
        <title>Assistant Professor.</title>
        <authorList>
            <person name="Huq M.A."/>
        </authorList>
    </citation>
    <scope>NUCLEOTIDE SEQUENCE [LARGE SCALE GENOMIC DNA]</scope>
    <source>
        <strain evidence="2">MAH-28</strain>
    </source>
</reference>
<comment type="caution">
    <text evidence="1">The sequence shown here is derived from an EMBL/GenBank/DDBJ whole genome shotgun (WGS) entry which is preliminary data.</text>
</comment>
<sequence length="90" mass="11049">MLLYPAYSTFRQNRPSLQFFPENSAFSWEDKLGTYRFFNRQGKDYLEFSFNYAREETYLFTILEKEGETVSAFRLHDRWGKETDFRKMQE</sequence>
<name>A0ABS3Y827_9BACT</name>
<protein>
    <submittedName>
        <fullName evidence="1">Uncharacterized protein</fullName>
    </submittedName>
</protein>
<evidence type="ECO:0000313" key="2">
    <source>
        <dbReference type="Proteomes" id="UP000679126"/>
    </source>
</evidence>
<gene>
    <name evidence="1" type="ORF">J7I43_01305</name>
</gene>